<dbReference type="EC" id="1.17.2.1" evidence="8"/>
<gene>
    <name evidence="8" type="ORF">QO012_004436</name>
</gene>
<keyword evidence="3 8" id="KW-0560">Oxidoreductase</keyword>
<keyword evidence="1" id="KW-0001">2Fe-2S</keyword>
<evidence type="ECO:0000256" key="4">
    <source>
        <dbReference type="ARBA" id="ARBA00023004"/>
    </source>
</evidence>
<accession>A0ABU0I5L7</accession>
<dbReference type="PANTHER" id="PTHR44379">
    <property type="entry name" value="OXIDOREDUCTASE WITH IRON-SULFUR SUBUNIT"/>
    <property type="match status" value="1"/>
</dbReference>
<feature type="region of interest" description="Disordered" evidence="6">
    <location>
        <begin position="150"/>
        <end position="190"/>
    </location>
</feature>
<dbReference type="SUPFAM" id="SSF47741">
    <property type="entry name" value="CO dehydrogenase ISP C-domain like"/>
    <property type="match status" value="1"/>
</dbReference>
<name>A0ABU0I5L7_9HYPH</name>
<dbReference type="PANTHER" id="PTHR44379:SF6">
    <property type="entry name" value="BLR6046 PROTEIN"/>
    <property type="match status" value="1"/>
</dbReference>
<evidence type="ECO:0000256" key="3">
    <source>
        <dbReference type="ARBA" id="ARBA00023002"/>
    </source>
</evidence>
<dbReference type="InterPro" id="IPR001041">
    <property type="entry name" value="2Fe-2S_ferredoxin-type"/>
</dbReference>
<dbReference type="SUPFAM" id="SSF54292">
    <property type="entry name" value="2Fe-2S ferredoxin-like"/>
    <property type="match status" value="1"/>
</dbReference>
<dbReference type="InterPro" id="IPR051452">
    <property type="entry name" value="Diverse_Oxidoreductases"/>
</dbReference>
<dbReference type="CDD" id="cd00207">
    <property type="entry name" value="fer2"/>
    <property type="match status" value="1"/>
</dbReference>
<evidence type="ECO:0000256" key="2">
    <source>
        <dbReference type="ARBA" id="ARBA00022723"/>
    </source>
</evidence>
<dbReference type="InterPro" id="IPR002888">
    <property type="entry name" value="2Fe-2S-bd"/>
</dbReference>
<dbReference type="InterPro" id="IPR036010">
    <property type="entry name" value="2Fe-2S_ferredoxin-like_sf"/>
</dbReference>
<evidence type="ECO:0000256" key="5">
    <source>
        <dbReference type="ARBA" id="ARBA00023014"/>
    </source>
</evidence>
<feature type="compositionally biased region" description="Low complexity" evidence="6">
    <location>
        <begin position="181"/>
        <end position="190"/>
    </location>
</feature>
<dbReference type="PROSITE" id="PS00197">
    <property type="entry name" value="2FE2S_FER_1"/>
    <property type="match status" value="1"/>
</dbReference>
<proteinExistence type="predicted"/>
<organism evidence="8 9">
    <name type="scientific">Methylobacterium aerolatum</name>
    <dbReference type="NCBI Taxonomy" id="418708"/>
    <lineage>
        <taxon>Bacteria</taxon>
        <taxon>Pseudomonadati</taxon>
        <taxon>Pseudomonadota</taxon>
        <taxon>Alphaproteobacteria</taxon>
        <taxon>Hyphomicrobiales</taxon>
        <taxon>Methylobacteriaceae</taxon>
        <taxon>Methylobacterium</taxon>
    </lineage>
</organism>
<evidence type="ECO:0000259" key="7">
    <source>
        <dbReference type="PROSITE" id="PS51085"/>
    </source>
</evidence>
<feature type="domain" description="2Fe-2S ferredoxin-type" evidence="7">
    <location>
        <begin position="3"/>
        <end position="79"/>
    </location>
</feature>
<keyword evidence="5" id="KW-0411">Iron-sulfur</keyword>
<evidence type="ECO:0000313" key="9">
    <source>
        <dbReference type="Proteomes" id="UP001231124"/>
    </source>
</evidence>
<comment type="caution">
    <text evidence="8">The sequence shown here is derived from an EMBL/GenBank/DDBJ whole genome shotgun (WGS) entry which is preliminary data.</text>
</comment>
<evidence type="ECO:0000313" key="8">
    <source>
        <dbReference type="EMBL" id="MDQ0449912.1"/>
    </source>
</evidence>
<dbReference type="PROSITE" id="PS51085">
    <property type="entry name" value="2FE2S_FER_2"/>
    <property type="match status" value="1"/>
</dbReference>
<keyword evidence="2" id="KW-0479">Metal-binding</keyword>
<dbReference type="InterPro" id="IPR036884">
    <property type="entry name" value="2Fe-2S-bd_dom_sf"/>
</dbReference>
<dbReference type="Gene3D" id="1.10.150.120">
    <property type="entry name" value="[2Fe-2S]-binding domain"/>
    <property type="match status" value="1"/>
</dbReference>
<evidence type="ECO:0000256" key="1">
    <source>
        <dbReference type="ARBA" id="ARBA00022714"/>
    </source>
</evidence>
<dbReference type="Pfam" id="PF00111">
    <property type="entry name" value="Fer2"/>
    <property type="match status" value="1"/>
</dbReference>
<sequence>MTGSIALSVNGRRHMVEAAPETPLLYVLRDDLGLNGAKFGCGLGQCGACTVVVDGRAVLSCLLPVAALEGRAITTVEGLGTPERPGLLQQAFIAENAAQCGYCIAGMVMRAHALLDRNPDPTEAEIRAAMAGNLCRCGTHRRILAAIRRAASSRKGDRAGTPPPATGAGQGQGQGQGHGAAGATAGRVRS</sequence>
<keyword evidence="9" id="KW-1185">Reference proteome</keyword>
<dbReference type="EMBL" id="JAUSVP010000020">
    <property type="protein sequence ID" value="MDQ0449912.1"/>
    <property type="molecule type" value="Genomic_DNA"/>
</dbReference>
<dbReference type="Pfam" id="PF01799">
    <property type="entry name" value="Fer2_2"/>
    <property type="match status" value="1"/>
</dbReference>
<dbReference type="GO" id="GO:0016491">
    <property type="term" value="F:oxidoreductase activity"/>
    <property type="evidence" value="ECO:0007669"/>
    <property type="project" value="UniProtKB-KW"/>
</dbReference>
<dbReference type="InterPro" id="IPR012675">
    <property type="entry name" value="Beta-grasp_dom_sf"/>
</dbReference>
<reference evidence="8 9" key="1">
    <citation type="submission" date="2023-07" db="EMBL/GenBank/DDBJ databases">
        <title>Genomic Encyclopedia of Type Strains, Phase IV (KMG-IV): sequencing the most valuable type-strain genomes for metagenomic binning, comparative biology and taxonomic classification.</title>
        <authorList>
            <person name="Goeker M."/>
        </authorList>
    </citation>
    <scope>NUCLEOTIDE SEQUENCE [LARGE SCALE GENOMIC DNA]</scope>
    <source>
        <strain evidence="8 9">DSM 19013</strain>
    </source>
</reference>
<keyword evidence="4" id="KW-0408">Iron</keyword>
<dbReference type="Gene3D" id="3.10.20.30">
    <property type="match status" value="1"/>
</dbReference>
<protein>
    <submittedName>
        <fullName evidence="8">Nicotinate dehydrogenase subunit A</fullName>
        <ecNumber evidence="8">1.17.2.1</ecNumber>
    </submittedName>
</protein>
<dbReference type="Proteomes" id="UP001231124">
    <property type="component" value="Unassembled WGS sequence"/>
</dbReference>
<evidence type="ECO:0000256" key="6">
    <source>
        <dbReference type="SAM" id="MobiDB-lite"/>
    </source>
</evidence>
<feature type="compositionally biased region" description="Gly residues" evidence="6">
    <location>
        <begin position="168"/>
        <end position="180"/>
    </location>
</feature>
<dbReference type="InterPro" id="IPR006058">
    <property type="entry name" value="2Fe2S_fd_BS"/>
</dbReference>
<dbReference type="RefSeq" id="WP_238207949.1">
    <property type="nucleotide sequence ID" value="NZ_BPQE01000040.1"/>
</dbReference>